<protein>
    <submittedName>
        <fullName evidence="18">TonB-dependent receptor</fullName>
    </submittedName>
</protein>
<keyword evidence="3 12" id="KW-1134">Transmembrane beta strand</keyword>
<evidence type="ECO:0000256" key="2">
    <source>
        <dbReference type="ARBA" id="ARBA00022448"/>
    </source>
</evidence>
<comment type="caution">
    <text evidence="18">The sequence shown here is derived from an EMBL/GenBank/DDBJ whole genome shotgun (WGS) entry which is preliminary data.</text>
</comment>
<dbReference type="InterPro" id="IPR000531">
    <property type="entry name" value="Beta-barrel_TonB"/>
</dbReference>
<dbReference type="InterPro" id="IPR010917">
    <property type="entry name" value="TonB_rcpt_CS"/>
</dbReference>
<keyword evidence="10 12" id="KW-0472">Membrane</keyword>
<evidence type="ECO:0000256" key="15">
    <source>
        <dbReference type="SAM" id="SignalP"/>
    </source>
</evidence>
<dbReference type="InterPro" id="IPR039426">
    <property type="entry name" value="TonB-dep_rcpt-like"/>
</dbReference>
<feature type="domain" description="TonB-dependent receptor-like beta-barrel" evidence="16">
    <location>
        <begin position="310"/>
        <end position="858"/>
    </location>
</feature>
<comment type="subcellular location">
    <subcellularLocation>
        <location evidence="1 12">Cell outer membrane</location>
        <topology evidence="1 12">Multi-pass membrane protein</topology>
    </subcellularLocation>
</comment>
<dbReference type="Pfam" id="PF07715">
    <property type="entry name" value="Plug"/>
    <property type="match status" value="1"/>
</dbReference>
<dbReference type="PROSITE" id="PS52016">
    <property type="entry name" value="TONB_DEPENDENT_REC_3"/>
    <property type="match status" value="1"/>
</dbReference>
<keyword evidence="8" id="KW-0406">Ion transport</keyword>
<evidence type="ECO:0000256" key="11">
    <source>
        <dbReference type="ARBA" id="ARBA00023237"/>
    </source>
</evidence>
<dbReference type="InterPro" id="IPR036942">
    <property type="entry name" value="Beta-barrel_TonB_sf"/>
</dbReference>
<evidence type="ECO:0000256" key="6">
    <source>
        <dbReference type="ARBA" id="ARBA00022729"/>
    </source>
</evidence>
<sequence length="915" mass="98763">MKTRRRKGEYGEDLMTRRMLFASACAFALSAGGANAQNEAPVDEPTAEEQGIIVTAQRRAEALSDVPIAVSAIGAEQLQNTGLTDIRALNQLAPSLVINTGTSEATTAARIRGIGTVGENPGLESSVALFVDGVYRSRTGVGMTDLGEIERIEVLRGPQGTLSGRNATAGTINILTKGPEFDLGGYAAASYGNYDYMRLEGGVTGPLVSDVLAARIDASWTKRDGFIEQVTPGEPDINDRDRWMVKGQLLFTPNDDISFRLIGDYTSRDENCCGNAYVAPIQMLTRTSPAGGTPRFGPNPLHPILQALGANIQLPADNKGYLRRTATTAGRPYTAEMEDWGFSGELNWQLGNTALTSITAYRDYFYSQGVDADFNAADILIIPNRDREFRVFSQELRLQGTLLDDRLDWLVGGFYADETLKTSDDIKFGADYEKWANCLVAVQTGQPINTNVPTCTNGTLPGGGFGGIATALGARRLPGTGAIANIFEQKSRNYALFTHNVIQIIPSKLALTLGLRYTNERKTLESSANMNNDLCTKINASPFRTLAALPCLINATAPSFAKGDPGTRKSEDEWTGTAVLSYHFSDDVMGYASYSRGYKAGGYNLDVNAIDRPCVTTGGTPAQNAACVAQLATAPAFTPLNGRPEATDMQFGSETVDAYEIGLKWDGRMIDVNAALFYQSFNNFQINVFNGINFEVTNLQACKDDLNGADQDNSAATGACAPDRLKPGVVSKGAELEVFAYPADHLQLSTGFTYLDAKYQRNLAGTNGRPLIPNLFQFPGRRTFSSEYSVTGAATWTPPLSDTLSGLVHVDFRYMSDINTGGDADFEKRQDGYGIINGRIGVYGEDKRWGIELWGQNLLNTKYQTTLSDAPSQGSGTYRAVAAPASSGFGATSTQIFLAFPGDPRTYGVTLRTRF</sequence>
<keyword evidence="2 12" id="KW-0813">Transport</keyword>
<dbReference type="PANTHER" id="PTHR32552:SF81">
    <property type="entry name" value="TONB-DEPENDENT OUTER MEMBRANE RECEPTOR"/>
    <property type="match status" value="1"/>
</dbReference>
<comment type="similarity">
    <text evidence="12 14">Belongs to the TonB-dependent receptor family.</text>
</comment>
<dbReference type="InterPro" id="IPR012910">
    <property type="entry name" value="Plug_dom"/>
</dbReference>
<keyword evidence="7" id="KW-0408">Iron</keyword>
<evidence type="ECO:0000256" key="10">
    <source>
        <dbReference type="ARBA" id="ARBA00023136"/>
    </source>
</evidence>
<gene>
    <name evidence="18" type="ORF">D3876_04740</name>
</gene>
<dbReference type="Pfam" id="PF00593">
    <property type="entry name" value="TonB_dep_Rec_b-barrel"/>
    <property type="match status" value="1"/>
</dbReference>
<dbReference type="AlphaFoldDB" id="A0A418WQY6"/>
<evidence type="ECO:0000259" key="17">
    <source>
        <dbReference type="Pfam" id="PF07715"/>
    </source>
</evidence>
<dbReference type="PROSITE" id="PS01156">
    <property type="entry name" value="TONB_DEPENDENT_REC_2"/>
    <property type="match status" value="1"/>
</dbReference>
<dbReference type="GO" id="GO:0006826">
    <property type="term" value="P:iron ion transport"/>
    <property type="evidence" value="ECO:0007669"/>
    <property type="project" value="UniProtKB-KW"/>
</dbReference>
<keyword evidence="19" id="KW-1185">Reference proteome</keyword>
<keyword evidence="5 12" id="KW-0812">Transmembrane</keyword>
<keyword evidence="18" id="KW-0675">Receptor</keyword>
<dbReference type="EMBL" id="QYUM01000002">
    <property type="protein sequence ID" value="RJF93621.1"/>
    <property type="molecule type" value="Genomic_DNA"/>
</dbReference>
<keyword evidence="11 12" id="KW-0998">Cell outer membrane</keyword>
<evidence type="ECO:0000256" key="13">
    <source>
        <dbReference type="PROSITE-ProRule" id="PRU10144"/>
    </source>
</evidence>
<keyword evidence="4" id="KW-0410">Iron transport</keyword>
<evidence type="ECO:0000256" key="3">
    <source>
        <dbReference type="ARBA" id="ARBA00022452"/>
    </source>
</evidence>
<name>A0A418WQY6_9SPHN</name>
<dbReference type="PANTHER" id="PTHR32552">
    <property type="entry name" value="FERRICHROME IRON RECEPTOR-RELATED"/>
    <property type="match status" value="1"/>
</dbReference>
<dbReference type="SUPFAM" id="SSF56935">
    <property type="entry name" value="Porins"/>
    <property type="match status" value="1"/>
</dbReference>
<evidence type="ECO:0000256" key="12">
    <source>
        <dbReference type="PROSITE-ProRule" id="PRU01360"/>
    </source>
</evidence>
<evidence type="ECO:0000313" key="18">
    <source>
        <dbReference type="EMBL" id="RJF93621.1"/>
    </source>
</evidence>
<evidence type="ECO:0000256" key="7">
    <source>
        <dbReference type="ARBA" id="ARBA00023004"/>
    </source>
</evidence>
<feature type="signal peptide" evidence="15">
    <location>
        <begin position="1"/>
        <end position="36"/>
    </location>
</feature>
<keyword evidence="9 14" id="KW-0798">TonB box</keyword>
<evidence type="ECO:0000259" key="16">
    <source>
        <dbReference type="Pfam" id="PF00593"/>
    </source>
</evidence>
<dbReference type="Proteomes" id="UP000286100">
    <property type="component" value="Unassembled WGS sequence"/>
</dbReference>
<accession>A0A418WQY6</accession>
<evidence type="ECO:0000256" key="8">
    <source>
        <dbReference type="ARBA" id="ARBA00023065"/>
    </source>
</evidence>
<dbReference type="OrthoDB" id="9760333at2"/>
<evidence type="ECO:0000256" key="14">
    <source>
        <dbReference type="RuleBase" id="RU003357"/>
    </source>
</evidence>
<evidence type="ECO:0000256" key="9">
    <source>
        <dbReference type="ARBA" id="ARBA00023077"/>
    </source>
</evidence>
<feature type="short sequence motif" description="TonB C-terminal box" evidence="13">
    <location>
        <begin position="898"/>
        <end position="915"/>
    </location>
</feature>
<reference evidence="18 19" key="1">
    <citation type="submission" date="2018-09" db="EMBL/GenBank/DDBJ databases">
        <authorList>
            <person name="Zhu H."/>
        </authorList>
    </citation>
    <scope>NUCLEOTIDE SEQUENCE [LARGE SCALE GENOMIC DNA]</scope>
    <source>
        <strain evidence="18 19">K2R01-6</strain>
    </source>
</reference>
<evidence type="ECO:0000256" key="1">
    <source>
        <dbReference type="ARBA" id="ARBA00004571"/>
    </source>
</evidence>
<evidence type="ECO:0000256" key="4">
    <source>
        <dbReference type="ARBA" id="ARBA00022496"/>
    </source>
</evidence>
<feature type="domain" description="TonB-dependent receptor plug" evidence="17">
    <location>
        <begin position="63"/>
        <end position="171"/>
    </location>
</feature>
<organism evidence="18 19">
    <name type="scientific">Sphingomonas cavernae</name>
    <dbReference type="NCBI Taxonomy" id="2320861"/>
    <lineage>
        <taxon>Bacteria</taxon>
        <taxon>Pseudomonadati</taxon>
        <taxon>Pseudomonadota</taxon>
        <taxon>Alphaproteobacteria</taxon>
        <taxon>Sphingomonadales</taxon>
        <taxon>Sphingomonadaceae</taxon>
        <taxon>Sphingomonas</taxon>
    </lineage>
</organism>
<evidence type="ECO:0000313" key="19">
    <source>
        <dbReference type="Proteomes" id="UP000286100"/>
    </source>
</evidence>
<dbReference type="Gene3D" id="2.40.170.20">
    <property type="entry name" value="TonB-dependent receptor, beta-barrel domain"/>
    <property type="match status" value="2"/>
</dbReference>
<dbReference type="GO" id="GO:0009279">
    <property type="term" value="C:cell outer membrane"/>
    <property type="evidence" value="ECO:0007669"/>
    <property type="project" value="UniProtKB-SubCell"/>
</dbReference>
<proteinExistence type="inferred from homology"/>
<evidence type="ECO:0000256" key="5">
    <source>
        <dbReference type="ARBA" id="ARBA00022692"/>
    </source>
</evidence>
<keyword evidence="6 15" id="KW-0732">Signal</keyword>
<feature type="chain" id="PRO_5019347399" evidence="15">
    <location>
        <begin position="37"/>
        <end position="915"/>
    </location>
</feature>